<organism evidence="2 3">
    <name type="scientific">Suillus placidus</name>
    <dbReference type="NCBI Taxonomy" id="48579"/>
    <lineage>
        <taxon>Eukaryota</taxon>
        <taxon>Fungi</taxon>
        <taxon>Dikarya</taxon>
        <taxon>Basidiomycota</taxon>
        <taxon>Agaricomycotina</taxon>
        <taxon>Agaricomycetes</taxon>
        <taxon>Agaricomycetidae</taxon>
        <taxon>Boletales</taxon>
        <taxon>Suillineae</taxon>
        <taxon>Suillaceae</taxon>
        <taxon>Suillus</taxon>
    </lineage>
</organism>
<dbReference type="EMBL" id="JABBWD010000457">
    <property type="protein sequence ID" value="KAG1760491.1"/>
    <property type="molecule type" value="Genomic_DNA"/>
</dbReference>
<dbReference type="OrthoDB" id="2670640at2759"/>
<accession>A0A9P6ZF53</accession>
<dbReference type="GO" id="GO:0003682">
    <property type="term" value="F:chromatin binding"/>
    <property type="evidence" value="ECO:0007669"/>
    <property type="project" value="InterPro"/>
</dbReference>
<evidence type="ECO:0000259" key="1">
    <source>
        <dbReference type="PROSITE" id="PS51038"/>
    </source>
</evidence>
<sequence>MSYWYGKVTKIYLNKQGDTYDVWLDVQWYYRRMDLEDNGVDLAQYMGEYELVLSDHTSLVDMTCVEDHALIVSYDEGNISQSRLPPETLYHRWNVEITFVKKRTKVRLHGMNLSK</sequence>
<feature type="domain" description="BAH" evidence="1">
    <location>
        <begin position="1"/>
        <end position="106"/>
    </location>
</feature>
<protein>
    <recommendedName>
        <fullName evidence="1">BAH domain-containing protein</fullName>
    </recommendedName>
</protein>
<dbReference type="AlphaFoldDB" id="A0A9P6ZF53"/>
<name>A0A9P6ZF53_9AGAM</name>
<dbReference type="PROSITE" id="PS51038">
    <property type="entry name" value="BAH"/>
    <property type="match status" value="1"/>
</dbReference>
<proteinExistence type="predicted"/>
<reference evidence="2" key="1">
    <citation type="journal article" date="2020" name="New Phytol.">
        <title>Comparative genomics reveals dynamic genome evolution in host specialist ectomycorrhizal fungi.</title>
        <authorList>
            <person name="Lofgren L.A."/>
            <person name="Nguyen N.H."/>
            <person name="Vilgalys R."/>
            <person name="Ruytinx J."/>
            <person name="Liao H.L."/>
            <person name="Branco S."/>
            <person name="Kuo A."/>
            <person name="LaButti K."/>
            <person name="Lipzen A."/>
            <person name="Andreopoulos W."/>
            <person name="Pangilinan J."/>
            <person name="Riley R."/>
            <person name="Hundley H."/>
            <person name="Na H."/>
            <person name="Barry K."/>
            <person name="Grigoriev I.V."/>
            <person name="Stajich J.E."/>
            <person name="Kennedy P.G."/>
        </authorList>
    </citation>
    <scope>NUCLEOTIDE SEQUENCE</scope>
    <source>
        <strain evidence="2">DOB743</strain>
    </source>
</reference>
<gene>
    <name evidence="2" type="ORF">EV702DRAFT_1053450</name>
</gene>
<keyword evidence="3" id="KW-1185">Reference proteome</keyword>
<dbReference type="InterPro" id="IPR043151">
    <property type="entry name" value="BAH_sf"/>
</dbReference>
<dbReference type="InterPro" id="IPR001025">
    <property type="entry name" value="BAH_dom"/>
</dbReference>
<evidence type="ECO:0000313" key="3">
    <source>
        <dbReference type="Proteomes" id="UP000714275"/>
    </source>
</evidence>
<evidence type="ECO:0000313" key="2">
    <source>
        <dbReference type="EMBL" id="KAG1760491.1"/>
    </source>
</evidence>
<dbReference type="Gene3D" id="2.30.30.490">
    <property type="match status" value="1"/>
</dbReference>
<comment type="caution">
    <text evidence="2">The sequence shown here is derived from an EMBL/GenBank/DDBJ whole genome shotgun (WGS) entry which is preliminary data.</text>
</comment>
<dbReference type="Proteomes" id="UP000714275">
    <property type="component" value="Unassembled WGS sequence"/>
</dbReference>